<keyword evidence="1" id="KW-0489">Methyltransferase</keyword>
<dbReference type="EMBL" id="AUZX01004064">
    <property type="protein sequence ID" value="EQD71924.1"/>
    <property type="molecule type" value="Genomic_DNA"/>
</dbReference>
<name>T1CTC9_9ZZZZ</name>
<feature type="non-terminal residue" evidence="1">
    <location>
        <position position="1"/>
    </location>
</feature>
<dbReference type="InterPro" id="IPR029063">
    <property type="entry name" value="SAM-dependent_MTases_sf"/>
</dbReference>
<dbReference type="SUPFAM" id="SSF53335">
    <property type="entry name" value="S-adenosyl-L-methionine-dependent methyltransferases"/>
    <property type="match status" value="1"/>
</dbReference>
<reference evidence="1" key="2">
    <citation type="journal article" date="2014" name="ISME J.">
        <title>Microbial stratification in low pH oxic and suboxic macroscopic growths along an acid mine drainage.</title>
        <authorList>
            <person name="Mendez-Garcia C."/>
            <person name="Mesa V."/>
            <person name="Sprenger R.R."/>
            <person name="Richter M."/>
            <person name="Diez M.S."/>
            <person name="Solano J."/>
            <person name="Bargiela R."/>
            <person name="Golyshina O.V."/>
            <person name="Manteca A."/>
            <person name="Ramos J.L."/>
            <person name="Gallego J.R."/>
            <person name="Llorente I."/>
            <person name="Martins Dos Santos V.A."/>
            <person name="Jensen O.N."/>
            <person name="Pelaez A.I."/>
            <person name="Sanchez J."/>
            <person name="Ferrer M."/>
        </authorList>
    </citation>
    <scope>NUCLEOTIDE SEQUENCE</scope>
</reference>
<accession>T1CTC9</accession>
<proteinExistence type="predicted"/>
<dbReference type="Gene3D" id="3.40.50.150">
    <property type="entry name" value="Vaccinia Virus protein VP39"/>
    <property type="match status" value="1"/>
</dbReference>
<protein>
    <submittedName>
        <fullName evidence="1">N-6 DNA methylase</fullName>
    </submittedName>
</protein>
<dbReference type="AlphaFoldDB" id="T1CTC9"/>
<evidence type="ECO:0000313" key="2">
    <source>
        <dbReference type="EMBL" id="EQD74965.1"/>
    </source>
</evidence>
<gene>
    <name evidence="1" type="ORF">B1A_05563</name>
    <name evidence="2" type="ORF">B1B_02375</name>
</gene>
<dbReference type="GO" id="GO:0008168">
    <property type="term" value="F:methyltransferase activity"/>
    <property type="evidence" value="ECO:0007669"/>
    <property type="project" value="UniProtKB-KW"/>
</dbReference>
<organism evidence="1">
    <name type="scientific">mine drainage metagenome</name>
    <dbReference type="NCBI Taxonomy" id="410659"/>
    <lineage>
        <taxon>unclassified sequences</taxon>
        <taxon>metagenomes</taxon>
        <taxon>ecological metagenomes</taxon>
    </lineage>
</organism>
<feature type="non-terminal residue" evidence="1">
    <location>
        <position position="116"/>
    </location>
</feature>
<dbReference type="EMBL" id="AUZY01001403">
    <property type="protein sequence ID" value="EQD74965.1"/>
    <property type="molecule type" value="Genomic_DNA"/>
</dbReference>
<evidence type="ECO:0000313" key="1">
    <source>
        <dbReference type="EMBL" id="EQD71924.1"/>
    </source>
</evidence>
<sequence length="116" mass="13596">VWFYDLRTNKHFTLKTKTLARSDLDEFVELYKPENRADRKPTFNPEDGTGRWRAFDLKDILARDKANLDIFWLKDDSLEDTADLPDPEVIAQEVVEDLEDAAEQLRGISARTARRR</sequence>
<reference evidence="1" key="1">
    <citation type="submission" date="2013-08" db="EMBL/GenBank/DDBJ databases">
        <authorList>
            <person name="Mendez C."/>
            <person name="Richter M."/>
            <person name="Ferrer M."/>
            <person name="Sanchez J."/>
        </authorList>
    </citation>
    <scope>NUCLEOTIDE SEQUENCE</scope>
</reference>
<keyword evidence="1" id="KW-0808">Transferase</keyword>
<dbReference type="GO" id="GO:0032259">
    <property type="term" value="P:methylation"/>
    <property type="evidence" value="ECO:0007669"/>
    <property type="project" value="UniProtKB-KW"/>
</dbReference>
<comment type="caution">
    <text evidence="1">The sequence shown here is derived from an EMBL/GenBank/DDBJ whole genome shotgun (WGS) entry which is preliminary data.</text>
</comment>